<dbReference type="InterPro" id="IPR035356">
    <property type="entry name" value="LBP_C"/>
</dbReference>
<dbReference type="AlphaFoldDB" id="A0A4U8QBR3"/>
<dbReference type="GO" id="GO:0004645">
    <property type="term" value="F:1,4-alpha-oligoglucan phosphorylase activity"/>
    <property type="evidence" value="ECO:0007669"/>
    <property type="project" value="InterPro"/>
</dbReference>
<reference evidence="4 5" key="1">
    <citation type="journal article" date="2019" name="Anaerobe">
        <title>Detection of Robinsoniella peoriensis in multiple bone samples of a trauma patient.</title>
        <authorList>
            <person name="Schrottner P."/>
            <person name="Hartwich K."/>
            <person name="Bunk B."/>
            <person name="Schober I."/>
            <person name="Helbig S."/>
            <person name="Rudolph W.W."/>
            <person name="Gunzer F."/>
        </authorList>
    </citation>
    <scope>NUCLEOTIDE SEQUENCE [LARGE SCALE GENOMIC DNA]</scope>
    <source>
        <strain evidence="4 5">DSM 106044</strain>
    </source>
</reference>
<dbReference type="EMBL" id="QGQD01000030">
    <property type="protein sequence ID" value="TLD01723.1"/>
    <property type="molecule type" value="Genomic_DNA"/>
</dbReference>
<proteinExistence type="predicted"/>
<sequence length="718" mass="82233">MTAELTGGFTLPGESGYEELTLKLAKKWGADVIRDSDGTALSDTILNAGYGIYSTICIIRDHNEWAKNHMDKLQQSFLVTNPKTAVEPFVTFHLMSDFSQGQFSVNDSPESMQFWQVFDRTSNMEVSRRLWTYEKEAGNLTIQNAVPYHKYTVSFLAYRIWEEISMYNHVTNGWNKEHLMPVDPRYVETREYLLQWMEDWCAAHPDTTVVRFTSLFYNFAWIWGSSERNRSLFTDWGSYDFTVSPLALQQFASKYGYQLCAEDFVNKGAYQVTHMPPNARKLDYMNFINDFVIHFGKELVDIVHRHGKQAYVFYDDSWVGLEPYGKRFHEFGFDGLIKCVFSGYEARLCAGVKSVTHELRLHPYLFPVGLGGAPTFSRDGDPALEAKKYWNQIRRALLRVPIERIGLGGYLHLTEGYPEFCDYVEQITKEFRRIRKLHEEGPVYHLKCTVAVLHSWGRLRSWTLSGHFHETEQHDLIHVIEALSGLPVEVTFLDFEDIKNGALDDVQVLINAGKAGSAWSGGDAWKDARVVEQITKWVYHGGTLIGIREPSAVEGFDTFFRMSEILGVDKDKGARVCHGKWEYHIEKIEGLLPAGFNIPGESQIYLTDGKNRVLAEENKVPALTIRDFGKGKGIYLSSFRYSLENTRLFLNLLLYGTNQELIPDYVTANPYTECAYYPESKVLVIINNSEKSQITSISTEFGVVNAQLEGYETREVLL</sequence>
<dbReference type="Gene3D" id="3.40.50.880">
    <property type="match status" value="1"/>
</dbReference>
<dbReference type="SUPFAM" id="SSF52317">
    <property type="entry name" value="Class I glutamine amidotransferase-like"/>
    <property type="match status" value="1"/>
</dbReference>
<dbReference type="STRING" id="180332.GCA_000797495_03265"/>
<feature type="domain" description="Lacto-N-biose phosphorylase-like N-terminal TIM barrel" evidence="1">
    <location>
        <begin position="7"/>
        <end position="441"/>
    </location>
</feature>
<dbReference type="NCBIfam" id="TIGR02336">
    <property type="entry name" value="1,3-beta-galactosyl-N-acetylhexosamine phosphorylase"/>
    <property type="match status" value="1"/>
</dbReference>
<dbReference type="Pfam" id="PF09508">
    <property type="entry name" value="Lact_bio_phlase"/>
    <property type="match status" value="1"/>
</dbReference>
<organism evidence="4 5">
    <name type="scientific">Robinsoniella peoriensis</name>
    <dbReference type="NCBI Taxonomy" id="180332"/>
    <lineage>
        <taxon>Bacteria</taxon>
        <taxon>Bacillati</taxon>
        <taxon>Bacillota</taxon>
        <taxon>Clostridia</taxon>
        <taxon>Lachnospirales</taxon>
        <taxon>Lachnospiraceae</taxon>
        <taxon>Robinsoniella</taxon>
    </lineage>
</organism>
<evidence type="ECO:0000259" key="3">
    <source>
        <dbReference type="Pfam" id="PF17386"/>
    </source>
</evidence>
<dbReference type="Pfam" id="PF17385">
    <property type="entry name" value="LBP_M"/>
    <property type="match status" value="1"/>
</dbReference>
<comment type="caution">
    <text evidence="4">The sequence shown here is derived from an EMBL/GenBank/DDBJ whole genome shotgun (WGS) entry which is preliminary data.</text>
</comment>
<feature type="domain" description="Lacto-N-biose phosphorylase central" evidence="2">
    <location>
        <begin position="449"/>
        <end position="660"/>
    </location>
</feature>
<keyword evidence="4" id="KW-0328">Glycosyltransferase</keyword>
<evidence type="ECO:0000259" key="1">
    <source>
        <dbReference type="Pfam" id="PF09508"/>
    </source>
</evidence>
<dbReference type="Pfam" id="PF17386">
    <property type="entry name" value="LBP_C"/>
    <property type="match status" value="1"/>
</dbReference>
<dbReference type="InterPro" id="IPR035363">
    <property type="entry name" value="LBP_M"/>
</dbReference>
<dbReference type="Proteomes" id="UP000306509">
    <property type="component" value="Unassembled WGS sequence"/>
</dbReference>
<dbReference type="InterPro" id="IPR012711">
    <property type="entry name" value="Lacto-N-biose_phosphorylase"/>
</dbReference>
<name>A0A4U8QBR3_9FIRM</name>
<dbReference type="RefSeq" id="WP_138002095.1">
    <property type="nucleotide sequence ID" value="NZ_QGQD01000030.1"/>
</dbReference>
<dbReference type="InterPro" id="IPR035080">
    <property type="entry name" value="Lact_bio_phlase-like_N"/>
</dbReference>
<dbReference type="Gene3D" id="3.20.20.80">
    <property type="entry name" value="Glycosidases"/>
    <property type="match status" value="1"/>
</dbReference>
<dbReference type="EC" id="2.4.1.247" evidence="4"/>
<dbReference type="InterPro" id="IPR029062">
    <property type="entry name" value="Class_I_gatase-like"/>
</dbReference>
<gene>
    <name evidence="4" type="ORF">DSM106044_01358</name>
</gene>
<feature type="domain" description="Lacto-N-biose phosphorylase C-terminal" evidence="3">
    <location>
        <begin position="665"/>
        <end position="713"/>
    </location>
</feature>
<evidence type="ECO:0000313" key="4">
    <source>
        <dbReference type="EMBL" id="TLD01723.1"/>
    </source>
</evidence>
<evidence type="ECO:0000313" key="5">
    <source>
        <dbReference type="Proteomes" id="UP000306509"/>
    </source>
</evidence>
<keyword evidence="4" id="KW-0808">Transferase</keyword>
<dbReference type="Gene3D" id="2.60.40.10">
    <property type="entry name" value="Immunoglobulins"/>
    <property type="match status" value="1"/>
</dbReference>
<keyword evidence="5" id="KW-1185">Reference proteome</keyword>
<accession>A0A4U8QBR3</accession>
<dbReference type="InterPro" id="IPR013783">
    <property type="entry name" value="Ig-like_fold"/>
</dbReference>
<protein>
    <submittedName>
        <fullName evidence="4">D-galactosyl-beta-1-&gt;4-L-rhamnose phosphorylase</fullName>
        <ecNumber evidence="4">2.4.1.247</ecNumber>
    </submittedName>
</protein>
<evidence type="ECO:0000259" key="2">
    <source>
        <dbReference type="Pfam" id="PF17385"/>
    </source>
</evidence>